<dbReference type="InterPro" id="IPR036568">
    <property type="entry name" value="GGCT-like_sf"/>
</dbReference>
<name>A0ABM8RPZ7_9BACT</name>
<dbReference type="CDD" id="cd06661">
    <property type="entry name" value="GGCT_like"/>
    <property type="match status" value="1"/>
</dbReference>
<dbReference type="Gene3D" id="3.10.490.10">
    <property type="entry name" value="Gamma-glutamyl cyclotransferase-like"/>
    <property type="match status" value="1"/>
</dbReference>
<comment type="caution">
    <text evidence="2">The sequence shown here is derived from an EMBL/GenBank/DDBJ whole genome shotgun (WGS) entry which is preliminary data.</text>
</comment>
<keyword evidence="1" id="KW-0456">Lyase</keyword>
<dbReference type="EMBL" id="CAJNBJ010000017">
    <property type="protein sequence ID" value="CAE6765562.1"/>
    <property type="molecule type" value="Genomic_DNA"/>
</dbReference>
<dbReference type="PANTHER" id="PTHR12935">
    <property type="entry name" value="GAMMA-GLUTAMYLCYCLOTRANSFERASE"/>
    <property type="match status" value="1"/>
</dbReference>
<reference evidence="2 3" key="1">
    <citation type="submission" date="2021-02" db="EMBL/GenBank/DDBJ databases">
        <authorList>
            <person name="Han P."/>
        </authorList>
    </citation>
    <scope>NUCLEOTIDE SEQUENCE [LARGE SCALE GENOMIC DNA]</scope>
    <source>
        <strain evidence="2">Candidatus Nitrospira sp. ZN2</strain>
    </source>
</reference>
<dbReference type="PANTHER" id="PTHR12935:SF0">
    <property type="entry name" value="GAMMA-GLUTAMYLCYCLOTRANSFERASE"/>
    <property type="match status" value="1"/>
</dbReference>
<dbReference type="Proteomes" id="UP000675880">
    <property type="component" value="Unassembled WGS sequence"/>
</dbReference>
<dbReference type="InterPro" id="IPR013024">
    <property type="entry name" value="GGCT-like"/>
</dbReference>
<dbReference type="SUPFAM" id="SSF110857">
    <property type="entry name" value="Gamma-glutamyl cyclotransferase-like"/>
    <property type="match status" value="1"/>
</dbReference>
<organism evidence="2 3">
    <name type="scientific">Nitrospira defluvii</name>
    <dbReference type="NCBI Taxonomy" id="330214"/>
    <lineage>
        <taxon>Bacteria</taxon>
        <taxon>Pseudomonadati</taxon>
        <taxon>Nitrospirota</taxon>
        <taxon>Nitrospiria</taxon>
        <taxon>Nitrospirales</taxon>
        <taxon>Nitrospiraceae</taxon>
        <taxon>Nitrospira</taxon>
    </lineage>
</organism>
<keyword evidence="3" id="KW-1185">Reference proteome</keyword>
<accession>A0ABM8RPZ7</accession>
<dbReference type="Pfam" id="PF13772">
    <property type="entry name" value="AIG2_2"/>
    <property type="match status" value="1"/>
</dbReference>
<evidence type="ECO:0000313" key="3">
    <source>
        <dbReference type="Proteomes" id="UP000675880"/>
    </source>
</evidence>
<proteinExistence type="predicted"/>
<evidence type="ECO:0000313" key="2">
    <source>
        <dbReference type="EMBL" id="CAE6765562.1"/>
    </source>
</evidence>
<protein>
    <submittedName>
        <fullName evidence="2">Gamma-glutamylcyclotransferase</fullName>
    </submittedName>
</protein>
<gene>
    <name evidence="2" type="ORF">NSPZN2_40022</name>
</gene>
<dbReference type="RefSeq" id="WP_213042911.1">
    <property type="nucleotide sequence ID" value="NZ_CAJNBJ010000017.1"/>
</dbReference>
<dbReference type="InterPro" id="IPR017939">
    <property type="entry name" value="G-Glutamylcylcotransferase"/>
</dbReference>
<sequence length="147" mass="17150">MKFFFYADNLNPSQLKRRAPEHKFLFTAYLPDHSVQFCRWSTQWRCGLASVVPSPGEKVWGAVFEITDEDLKILDEFENDVPQGAYRHLPVTVITEEGEKLLVTTHAANPIGKFKPKEHYIDWVLKGLKQWKLPEECIEQWKAYKPA</sequence>
<evidence type="ECO:0000256" key="1">
    <source>
        <dbReference type="ARBA" id="ARBA00023239"/>
    </source>
</evidence>